<feature type="region of interest" description="Disordered" evidence="1">
    <location>
        <begin position="203"/>
        <end position="224"/>
    </location>
</feature>
<dbReference type="InterPro" id="IPR028171">
    <property type="entry name" value="Codanin-1_C"/>
</dbReference>
<feature type="region of interest" description="Disordered" evidence="1">
    <location>
        <begin position="326"/>
        <end position="363"/>
    </location>
</feature>
<gene>
    <name evidence="3" type="ORF">Pcinc_032369</name>
</gene>
<feature type="region of interest" description="Disordered" evidence="1">
    <location>
        <begin position="1225"/>
        <end position="1262"/>
    </location>
</feature>
<protein>
    <recommendedName>
        <fullName evidence="2">Codanin-1 C-terminal domain-containing protein</fullName>
    </recommendedName>
</protein>
<dbReference type="Pfam" id="PF15296">
    <property type="entry name" value="Codanin-1_C"/>
    <property type="match status" value="1"/>
</dbReference>
<dbReference type="GO" id="GO:0006325">
    <property type="term" value="P:chromatin organization"/>
    <property type="evidence" value="ECO:0007669"/>
    <property type="project" value="TreeGrafter"/>
</dbReference>
<evidence type="ECO:0000313" key="4">
    <source>
        <dbReference type="Proteomes" id="UP001286313"/>
    </source>
</evidence>
<dbReference type="GO" id="GO:0005634">
    <property type="term" value="C:nucleus"/>
    <property type="evidence" value="ECO:0007669"/>
    <property type="project" value="TreeGrafter"/>
</dbReference>
<evidence type="ECO:0000259" key="2">
    <source>
        <dbReference type="Pfam" id="PF15296"/>
    </source>
</evidence>
<comment type="caution">
    <text evidence="3">The sequence shown here is derived from an EMBL/GenBank/DDBJ whole genome shotgun (WGS) entry which is preliminary data.</text>
</comment>
<proteinExistence type="predicted"/>
<feature type="region of interest" description="Disordered" evidence="1">
    <location>
        <begin position="256"/>
        <end position="284"/>
    </location>
</feature>
<dbReference type="PANTHER" id="PTHR28678:SF1">
    <property type="entry name" value="CODANIN-1"/>
    <property type="match status" value="1"/>
</dbReference>
<dbReference type="InterPro" id="IPR040031">
    <property type="entry name" value="Codanin-1"/>
</dbReference>
<dbReference type="EMBL" id="JAWQEG010004428">
    <property type="protein sequence ID" value="KAK3861687.1"/>
    <property type="molecule type" value="Genomic_DNA"/>
</dbReference>
<feature type="region of interest" description="Disordered" evidence="1">
    <location>
        <begin position="149"/>
        <end position="191"/>
    </location>
</feature>
<feature type="compositionally biased region" description="Polar residues" evidence="1">
    <location>
        <begin position="1006"/>
        <end position="1027"/>
    </location>
</feature>
<dbReference type="PANTHER" id="PTHR28678">
    <property type="entry name" value="CODANIN-1"/>
    <property type="match status" value="1"/>
</dbReference>
<evidence type="ECO:0000256" key="1">
    <source>
        <dbReference type="SAM" id="MobiDB-lite"/>
    </source>
</evidence>
<dbReference type="Proteomes" id="UP001286313">
    <property type="component" value="Unassembled WGS sequence"/>
</dbReference>
<name>A0AAE1EUG4_PETCI</name>
<reference evidence="3" key="1">
    <citation type="submission" date="2023-10" db="EMBL/GenBank/DDBJ databases">
        <title>Genome assemblies of two species of porcelain crab, Petrolisthes cinctipes and Petrolisthes manimaculis (Anomura: Porcellanidae).</title>
        <authorList>
            <person name="Angst P."/>
        </authorList>
    </citation>
    <scope>NUCLEOTIDE SEQUENCE</scope>
    <source>
        <strain evidence="3">PB745_01</strain>
        <tissue evidence="3">Gill</tissue>
    </source>
</reference>
<feature type="region of interest" description="Disordered" evidence="1">
    <location>
        <begin position="1000"/>
        <end position="1028"/>
    </location>
</feature>
<organism evidence="3 4">
    <name type="scientific">Petrolisthes cinctipes</name>
    <name type="common">Flat porcelain crab</name>
    <dbReference type="NCBI Taxonomy" id="88211"/>
    <lineage>
        <taxon>Eukaryota</taxon>
        <taxon>Metazoa</taxon>
        <taxon>Ecdysozoa</taxon>
        <taxon>Arthropoda</taxon>
        <taxon>Crustacea</taxon>
        <taxon>Multicrustacea</taxon>
        <taxon>Malacostraca</taxon>
        <taxon>Eumalacostraca</taxon>
        <taxon>Eucarida</taxon>
        <taxon>Decapoda</taxon>
        <taxon>Pleocyemata</taxon>
        <taxon>Anomura</taxon>
        <taxon>Galatheoidea</taxon>
        <taxon>Porcellanidae</taxon>
        <taxon>Petrolisthes</taxon>
    </lineage>
</organism>
<accession>A0AAE1EUG4</accession>
<sequence>MAALVDLLLEGKITPDNLLSWLDGAHVDGVLEELSSLRAEFVPVFLNFLRDQSRNVVKDSVSTSGSSLVKGANSVRVTKYISPGKSSSCRPHPRRHGSLLKAKTLNFSDSPPKDVCGGGGSESHIPELSQLLRESDLSPSSPRHGCWTEYSNSCTSTPRHGKGYKESSRTPQHRGRKQGGDSEMKHSEQRLSLGDFLSPEVKMTNKKKSPLTRHVGGSPGLRSGTGMETNWTKNHHDSLPILDLSDQEAFPVVGVTPPPSGKQQKRRINPTRVTPSSSRRGGRGVVMGSRAVFGEPQSCAPTSPFLQQQENGTTTLEMERELLRQERLRRQGGETGVGERAGDVRSGDGHCNQDSQPLLPKATDKAPEMVEAILELVTKREIIDVLSRVYAKLLLHNMAPNIMVELYFLMQLLTVRVALGMELDKKPEEENGGESDLEIITRESCLATIHNCVYFAVQVLLLVWDLVSQLDRGTLQLLSEHPRVICFSTEFHGCLLSHLKTPFQPPVVLQAKSPIANVSFQTDTDTRNNFPSDQAFNIFRKQRDLFYEMLRIWEGSHLTPGWSFSYALGPRINQMLSFHSTPTNYAHFARLFQSQLLTMCTGDQACPFKQQDAEDLGFLTTLRVHQPGKYQRLYERLVTPSKFGGPCPAPTFPGAQDFFRAFLVTADSPAFNCHLRDVLTSEILIVSEQKLVISETEEGGPPDSLGRGEARAAVLRLRLLAKFLGLLEFLPYQTSERLPENVTAYQVALRSRVKPPINLCEVLRHSVQTRQLVVCIPWMVELLSMVDPVALHSRHYLTVIMALIAVFKLLYVSRPQIKQSVCISCSTFSSPSQPTFSPSSALFLKFALGWLFDLPNFPDGLFFAEPCEADIDQQEYNLTLATLSASYTRPCACCLRLTTAPHHDLLPTTTEDPLNTLGTPSKQKCHGYSMSPTKTPSKFLSVGMLASPLVTPNKSSDVEAITELSLCLDATDFVDHQMLTICCPFVSELKNLLSEWHVGQGGQGRSGNSYRKITPLSTPACSTSPNRTNKDLQLQLEDNFFHNQPSSVQKTTDFAAERISSNIIKMVRTQVLPKLRDSVHVQIRQLVDEQLQASPLLLSPISPGASDQAGGGQRDLTEQVERRVRELGQWMTGEVREKCTQLTQQHCSSEHVLPALSVLLPPDLPAKGMEVCRKVVSRMSQEKVVSWSQTHLTSAVFVKELTPDAEKIVRQAQKAAGLLNNSLQVSTTTTNNDSITSNPESSDAGAVALDTSLPPQPQTPLSPTDFVLTSPVHQMRAARRKVVPAIPTEVTVSPAKEHDVNTPSPSVVLTSIKLLLCDLTSTPASDLLSVVHEERVWMAVKDVRNTLTRRQDVTVAVLRALETLTIDLAVAVAVCLPAFMTSELQEAFVCLWKSRNDMGTEGNISMEGAEKCEAGSSGASENSGILPAPSSLGSLLCPRTVMLVAQNPSQEHQREAWCRLEEVTSLLLARHLLTPATLLDHCVPLLRHTWPQEILSGISSCIEGVSRRALGRPGCHDDPDLTQMLEWVGWVCRQMDDLGDDL</sequence>
<feature type="domain" description="Codanin-1 C-terminal" evidence="2">
    <location>
        <begin position="969"/>
        <end position="1084"/>
    </location>
</feature>
<feature type="compositionally biased region" description="Polar residues" evidence="1">
    <location>
        <begin position="149"/>
        <end position="158"/>
    </location>
</feature>
<feature type="compositionally biased region" description="Low complexity" evidence="1">
    <location>
        <begin position="1226"/>
        <end position="1238"/>
    </location>
</feature>
<feature type="compositionally biased region" description="Basic and acidic residues" evidence="1">
    <location>
        <begin position="178"/>
        <end position="189"/>
    </location>
</feature>
<keyword evidence="4" id="KW-1185">Reference proteome</keyword>
<evidence type="ECO:0000313" key="3">
    <source>
        <dbReference type="EMBL" id="KAK3861687.1"/>
    </source>
</evidence>